<dbReference type="Proteomes" id="UP000526501">
    <property type="component" value="Unassembled WGS sequence"/>
</dbReference>
<dbReference type="SUPFAM" id="SSF51338">
    <property type="entry name" value="Composite domain of metallo-dependent hydrolases"/>
    <property type="match status" value="1"/>
</dbReference>
<dbReference type="InterPro" id="IPR032466">
    <property type="entry name" value="Metal_Hydrolase"/>
</dbReference>
<dbReference type="CDD" id="cd01292">
    <property type="entry name" value="metallo-dependent_hydrolases"/>
    <property type="match status" value="1"/>
</dbReference>
<dbReference type="Pfam" id="PF01979">
    <property type="entry name" value="Amidohydro_1"/>
    <property type="match status" value="1"/>
</dbReference>
<reference evidence="2 3" key="1">
    <citation type="submission" date="2020-07" db="EMBL/GenBank/DDBJ databases">
        <authorList>
            <person name="Feng X."/>
        </authorList>
    </citation>
    <scope>NUCLEOTIDE SEQUENCE [LARGE SCALE GENOMIC DNA]</scope>
    <source>
        <strain evidence="2 3">JCM23202</strain>
    </source>
</reference>
<dbReference type="InterPro" id="IPR011059">
    <property type="entry name" value="Metal-dep_hydrolase_composite"/>
</dbReference>
<dbReference type="InterPro" id="IPR051781">
    <property type="entry name" value="Metallo-dep_Hydrolase"/>
</dbReference>
<keyword evidence="3" id="KW-1185">Reference proteome</keyword>
<name>A0A7X1E9H9_9BACT</name>
<feature type="domain" description="Amidohydrolase-related" evidence="1">
    <location>
        <begin position="59"/>
        <end position="366"/>
    </location>
</feature>
<protein>
    <submittedName>
        <fullName evidence="2">Amidohydrolase family protein</fullName>
    </submittedName>
</protein>
<organism evidence="2 3">
    <name type="scientific">Pelagicoccus albus</name>
    <dbReference type="NCBI Taxonomy" id="415222"/>
    <lineage>
        <taxon>Bacteria</taxon>
        <taxon>Pseudomonadati</taxon>
        <taxon>Verrucomicrobiota</taxon>
        <taxon>Opitutia</taxon>
        <taxon>Puniceicoccales</taxon>
        <taxon>Pelagicoccaceae</taxon>
        <taxon>Pelagicoccus</taxon>
    </lineage>
</organism>
<proteinExistence type="predicted"/>
<dbReference type="PANTHER" id="PTHR43135:SF3">
    <property type="entry name" value="ALPHA-D-RIBOSE 1-METHYLPHOSPHONATE 5-TRIPHOSPHATE DIPHOSPHATASE"/>
    <property type="match status" value="1"/>
</dbReference>
<dbReference type="InterPro" id="IPR006680">
    <property type="entry name" value="Amidohydro-rel"/>
</dbReference>
<keyword evidence="2" id="KW-0378">Hydrolase</keyword>
<evidence type="ECO:0000313" key="3">
    <source>
        <dbReference type="Proteomes" id="UP000526501"/>
    </source>
</evidence>
<accession>A0A7X1E9H9</accession>
<evidence type="ECO:0000313" key="2">
    <source>
        <dbReference type="EMBL" id="MBC2607880.1"/>
    </source>
</evidence>
<dbReference type="GO" id="GO:0016810">
    <property type="term" value="F:hydrolase activity, acting on carbon-nitrogen (but not peptide) bonds"/>
    <property type="evidence" value="ECO:0007669"/>
    <property type="project" value="InterPro"/>
</dbReference>
<comment type="caution">
    <text evidence="2">The sequence shown here is derived from an EMBL/GenBank/DDBJ whole genome shotgun (WGS) entry which is preliminary data.</text>
</comment>
<dbReference type="AlphaFoldDB" id="A0A7X1E9H9"/>
<dbReference type="Gene3D" id="2.30.40.10">
    <property type="entry name" value="Urease, subunit C, domain 1"/>
    <property type="match status" value="1"/>
</dbReference>
<dbReference type="PANTHER" id="PTHR43135">
    <property type="entry name" value="ALPHA-D-RIBOSE 1-METHYLPHOSPHONATE 5-TRIPHOSPHATE DIPHOSPHATASE"/>
    <property type="match status" value="1"/>
</dbReference>
<dbReference type="EMBL" id="JACHVC010000013">
    <property type="protein sequence ID" value="MBC2607880.1"/>
    <property type="molecule type" value="Genomic_DNA"/>
</dbReference>
<dbReference type="RefSeq" id="WP_185661743.1">
    <property type="nucleotide sequence ID" value="NZ_CAWPOO010000013.1"/>
</dbReference>
<evidence type="ECO:0000259" key="1">
    <source>
        <dbReference type="Pfam" id="PF01979"/>
    </source>
</evidence>
<sequence length="389" mass="40980">MEKVLIKNLGYVISGDLEKRWGKCSEVAIESGKVAFVGSAGSCDASEFDFVVDAMGSTLAPGLIDSHVHIVFGDWTPRQNTIGWIESYLHGGITSMMSASEVHLPNRPKDAAGVKALALTAHRCYSCRSAGDQKIHAGSVILEPGLVAEDFAELRSQGVWLAKMGFGSFSENRDAAPLVKSAKDEGFVVMSHTGGVSIPGSRAITADDLLSLGVDVAGHVNGGTTALPEADLEKLICESNEMYFQISQAGNLRSALKVLEFAEREGKLNQVLMSSDTPTGTGVMPLGTLKSVVELCALGKLDPDHTWAMATGLNAKMLRQNTGEIAVGKEADLLIIDAPSGSAFEDAISAMKGGDLPGISGVLIDGLWRVGRSRNTPLARNLALIEKGG</sequence>
<dbReference type="SUPFAM" id="SSF51556">
    <property type="entry name" value="Metallo-dependent hydrolases"/>
    <property type="match status" value="1"/>
</dbReference>
<dbReference type="Gene3D" id="3.20.20.140">
    <property type="entry name" value="Metal-dependent hydrolases"/>
    <property type="match status" value="1"/>
</dbReference>
<gene>
    <name evidence="2" type="ORF">H5P27_17635</name>
</gene>